<reference evidence="2" key="2">
    <citation type="submission" date="2020-09" db="EMBL/GenBank/DDBJ databases">
        <authorList>
            <person name="Sun Q."/>
            <person name="Kim S."/>
        </authorList>
    </citation>
    <scope>NUCLEOTIDE SEQUENCE</scope>
    <source>
        <strain evidence="2">KCTC 23077</strain>
    </source>
</reference>
<comment type="caution">
    <text evidence="2">The sequence shown here is derived from an EMBL/GenBank/DDBJ whole genome shotgun (WGS) entry which is preliminary data.</text>
</comment>
<evidence type="ECO:0000313" key="3">
    <source>
        <dbReference type="Proteomes" id="UP000646426"/>
    </source>
</evidence>
<dbReference type="AlphaFoldDB" id="A0A918SVE1"/>
<keyword evidence="3" id="KW-1185">Reference proteome</keyword>
<dbReference type="EMBL" id="BMYD01000001">
    <property type="protein sequence ID" value="GHA72739.1"/>
    <property type="molecule type" value="Genomic_DNA"/>
</dbReference>
<dbReference type="RefSeq" id="WP_189453284.1">
    <property type="nucleotide sequence ID" value="NZ_BMYD01000001.1"/>
</dbReference>
<dbReference type="Proteomes" id="UP000646426">
    <property type="component" value="Unassembled WGS sequence"/>
</dbReference>
<organism evidence="2 3">
    <name type="scientific">Cognatilysobacter bugurensis</name>
    <dbReference type="NCBI Taxonomy" id="543356"/>
    <lineage>
        <taxon>Bacteria</taxon>
        <taxon>Pseudomonadati</taxon>
        <taxon>Pseudomonadota</taxon>
        <taxon>Gammaproteobacteria</taxon>
        <taxon>Lysobacterales</taxon>
        <taxon>Lysobacteraceae</taxon>
        <taxon>Cognatilysobacter</taxon>
    </lineage>
</organism>
<accession>A0A918SVE1</accession>
<dbReference type="InterPro" id="IPR024409">
    <property type="entry name" value="DUF3833"/>
</dbReference>
<evidence type="ECO:0000256" key="1">
    <source>
        <dbReference type="SAM" id="SignalP"/>
    </source>
</evidence>
<feature type="signal peptide" evidence="1">
    <location>
        <begin position="1"/>
        <end position="24"/>
    </location>
</feature>
<feature type="chain" id="PRO_5037387488" description="DUF3833 family protein" evidence="1">
    <location>
        <begin position="25"/>
        <end position="166"/>
    </location>
</feature>
<proteinExistence type="predicted"/>
<reference evidence="2" key="1">
    <citation type="journal article" date="2014" name="Int. J. Syst. Evol. Microbiol.">
        <title>Complete genome sequence of Corynebacterium casei LMG S-19264T (=DSM 44701T), isolated from a smear-ripened cheese.</title>
        <authorList>
            <consortium name="US DOE Joint Genome Institute (JGI-PGF)"/>
            <person name="Walter F."/>
            <person name="Albersmeier A."/>
            <person name="Kalinowski J."/>
            <person name="Ruckert C."/>
        </authorList>
    </citation>
    <scope>NUCLEOTIDE SEQUENCE</scope>
    <source>
        <strain evidence="2">KCTC 23077</strain>
    </source>
</reference>
<evidence type="ECO:0008006" key="4">
    <source>
        <dbReference type="Google" id="ProtNLM"/>
    </source>
</evidence>
<dbReference type="Pfam" id="PF12915">
    <property type="entry name" value="DUF3833"/>
    <property type="match status" value="1"/>
</dbReference>
<keyword evidence="1" id="KW-0732">Signal</keyword>
<gene>
    <name evidence="2" type="ORF">GCM10007067_06630</name>
</gene>
<evidence type="ECO:0000313" key="2">
    <source>
        <dbReference type="EMBL" id="GHA72739.1"/>
    </source>
</evidence>
<protein>
    <recommendedName>
        <fullName evidence="4">DUF3833 family protein</fullName>
    </recommendedName>
</protein>
<name>A0A918SVE1_9GAMM</name>
<sequence length="166" mass="18220">MTASFRVAVVTALALAAVHLPALANDFVPEQVFSGRTTGEGTLDLLFGKPRPLTVESMGRLRPDGVFVLEQTIDIAGRPTEARTWRMRQTGPSKYSATLSDAAGPVEARVDGATMTLRYPLTRWGLSMHQRLKLADDGRTVANRGRIKFFGVPVGELRETIWLQPE</sequence>